<gene>
    <name evidence="1" type="ORF">N7537_005813</name>
</gene>
<reference evidence="1" key="1">
    <citation type="journal article" date="2023" name="IMA Fungus">
        <title>Comparative genomic study of the Penicillium genus elucidates a diverse pangenome and 15 lateral gene transfer events.</title>
        <authorList>
            <person name="Petersen C."/>
            <person name="Sorensen T."/>
            <person name="Nielsen M.R."/>
            <person name="Sondergaard T.E."/>
            <person name="Sorensen J.L."/>
            <person name="Fitzpatrick D.A."/>
            <person name="Frisvad J.C."/>
            <person name="Nielsen K.L."/>
        </authorList>
    </citation>
    <scope>NUCLEOTIDE SEQUENCE</scope>
    <source>
        <strain evidence="1">IBT 12815</strain>
    </source>
</reference>
<dbReference type="GeneID" id="81587112"/>
<evidence type="ECO:0000313" key="1">
    <source>
        <dbReference type="EMBL" id="KAJ5602857.1"/>
    </source>
</evidence>
<proteinExistence type="predicted"/>
<sequence length="73" mass="8400">MLKVLIAGGNWHGLLEDKRKMIREKTLWRDRDVATRPKVTIGLPLMHRGIGRGQCIEKKVVHDFIHGDGLPQY</sequence>
<comment type="caution">
    <text evidence="1">The sequence shown here is derived from an EMBL/GenBank/DDBJ whole genome shotgun (WGS) entry which is preliminary data.</text>
</comment>
<dbReference type="Proteomes" id="UP001213799">
    <property type="component" value="Unassembled WGS sequence"/>
</dbReference>
<name>A0AAD6E7M1_9EURO</name>
<evidence type="ECO:0000313" key="2">
    <source>
        <dbReference type="Proteomes" id="UP001213799"/>
    </source>
</evidence>
<protein>
    <submittedName>
        <fullName evidence="1">Uncharacterized protein</fullName>
    </submittedName>
</protein>
<reference evidence="1" key="2">
    <citation type="submission" date="2023-01" db="EMBL/GenBank/DDBJ databases">
        <authorList>
            <person name="Petersen C."/>
        </authorList>
    </citation>
    <scope>NUCLEOTIDE SEQUENCE</scope>
    <source>
        <strain evidence="1">IBT 12815</strain>
    </source>
</reference>
<organism evidence="1 2">
    <name type="scientific">Penicillium hordei</name>
    <dbReference type="NCBI Taxonomy" id="40994"/>
    <lineage>
        <taxon>Eukaryota</taxon>
        <taxon>Fungi</taxon>
        <taxon>Dikarya</taxon>
        <taxon>Ascomycota</taxon>
        <taxon>Pezizomycotina</taxon>
        <taxon>Eurotiomycetes</taxon>
        <taxon>Eurotiomycetidae</taxon>
        <taxon>Eurotiales</taxon>
        <taxon>Aspergillaceae</taxon>
        <taxon>Penicillium</taxon>
    </lineage>
</organism>
<dbReference type="RefSeq" id="XP_056752655.1">
    <property type="nucleotide sequence ID" value="XM_056896870.1"/>
</dbReference>
<accession>A0AAD6E7M1</accession>
<keyword evidence="2" id="KW-1185">Reference proteome</keyword>
<dbReference type="AlphaFoldDB" id="A0AAD6E7M1"/>
<dbReference type="EMBL" id="JAQJAE010000003">
    <property type="protein sequence ID" value="KAJ5602857.1"/>
    <property type="molecule type" value="Genomic_DNA"/>
</dbReference>